<evidence type="ECO:0000313" key="3">
    <source>
        <dbReference type="Proteomes" id="UP000224877"/>
    </source>
</evidence>
<dbReference type="GO" id="GO:0005524">
    <property type="term" value="F:ATP binding"/>
    <property type="evidence" value="ECO:0007669"/>
    <property type="project" value="InterPro"/>
</dbReference>
<keyword evidence="2" id="KW-0347">Helicase</keyword>
<evidence type="ECO:0000259" key="1">
    <source>
        <dbReference type="SMART" id="SM00491"/>
    </source>
</evidence>
<dbReference type="PANTHER" id="PTHR11472:SF34">
    <property type="entry name" value="REGULATOR OF TELOMERE ELONGATION HELICASE 1"/>
    <property type="match status" value="1"/>
</dbReference>
<keyword evidence="2" id="KW-0378">Hydrolase</keyword>
<sequence>MSNEIKTSINQGTDYNGNPTWLERQQEMLEDEENKLKSSDVDFSQLSEAELNECLVKAVRNIMSWQNIKKDRLKRQIKVCMHIIKAIVKGKKTFVVSAPTGFGKTILGLMIDEFLRNAEDKLNGEVFGSYILTPNKFLQDQYNDDLIRFNLSKTHAQVKGQSNYPCLENRELTFATRPCSKISISKLPKKMSCGEICPYVVARNKAILTKTTIFNYNYYLSQMNSVFPKLQGGAPFKPRTVSIFDECHTMPSILQETFQKEYEFSKMAYEIQSKLNLIESMYGGIVSDYSNEPKYKEMISKVQQFIGWLEKSEVLFLELCDKSSREDNPSMMNERLMKVISVATTGLNHVLKLYTEIVQDNFPEEQIGIEIEYTDEQQSILDHIEYLSEIIESNEYLEFQNKKIGLQYMVVDTKVIQQKEGKSKKVAVFRCEKTDDLSKFHVNRFLNYSVFMSATIGDSHKELMQFADDLGLEDVQTIINQSDFDFTKSPIVQFDPPLKLNFKEKETNLPKVIKRIVDISQYHPKVTGLIHTGNYEFQDALKEYLENNGLDDRFIFCTNNKDKMEGIRQINWDLEHAGWSNRILVGASLLEGVDLKGDLCRFNIFMKVPYLSLGDTLVRRKMNRIKTWYGWQTMISFLQGIGRGVRAKDDWCVTYLLDGSFKGFFYNYGILPSIIRTRLRNTTIFQYFHGMNKEIVSPPPTPPLPPLDDTAEKILDEEYKELKPLDMFSGLSGDYE</sequence>
<dbReference type="InterPro" id="IPR006555">
    <property type="entry name" value="ATP-dep_Helicase_C"/>
</dbReference>
<dbReference type="Proteomes" id="UP000224877">
    <property type="component" value="Segment"/>
</dbReference>
<feature type="domain" description="ATP-dependent helicase C-terminal" evidence="1">
    <location>
        <begin position="535"/>
        <end position="663"/>
    </location>
</feature>
<reference evidence="2 3" key="1">
    <citation type="submission" date="2016-07" db="EMBL/GenBank/DDBJ databases">
        <title>Characterization of three bacteriophages infecting bacteria isolated from shrimp culture pond water.</title>
        <authorList>
            <person name="Khoa H.V."/>
        </authorList>
    </citation>
    <scope>NUCLEOTIDE SEQUENCE [LARGE SCALE GENOMIC DNA]</scope>
</reference>
<dbReference type="GO" id="GO:0016818">
    <property type="term" value="F:hydrolase activity, acting on acid anhydrides, in phosphorus-containing anhydrides"/>
    <property type="evidence" value="ECO:0007669"/>
    <property type="project" value="InterPro"/>
</dbReference>
<organism evidence="2 3">
    <name type="scientific">Tenacibaculum phage pT24</name>
    <dbReference type="NCBI Taxonomy" id="1880590"/>
    <lineage>
        <taxon>Viruses</taxon>
        <taxon>Duplodnaviria</taxon>
        <taxon>Heunggongvirae</taxon>
        <taxon>Uroviricota</taxon>
        <taxon>Caudoviricetes</taxon>
        <taxon>Kungbxnavirus</taxon>
        <taxon>Kungbxnavirus pT24</taxon>
    </lineage>
</organism>
<dbReference type="GO" id="GO:0006139">
    <property type="term" value="P:nucleobase-containing compound metabolic process"/>
    <property type="evidence" value="ECO:0007669"/>
    <property type="project" value="InterPro"/>
</dbReference>
<dbReference type="InterPro" id="IPR045028">
    <property type="entry name" value="DinG/Rad3-like"/>
</dbReference>
<dbReference type="PANTHER" id="PTHR11472">
    <property type="entry name" value="DNA REPAIR DEAD HELICASE RAD3/XP-D SUBFAMILY MEMBER"/>
    <property type="match status" value="1"/>
</dbReference>
<dbReference type="Gene3D" id="3.40.50.300">
    <property type="entry name" value="P-loop containing nucleotide triphosphate hydrolases"/>
    <property type="match status" value="3"/>
</dbReference>
<dbReference type="EMBL" id="LC168164">
    <property type="protein sequence ID" value="BAV39279.1"/>
    <property type="molecule type" value="Genomic_DNA"/>
</dbReference>
<accession>A0A1B4XWV3</accession>
<dbReference type="InterPro" id="IPR006935">
    <property type="entry name" value="Helicase/UvrB_N"/>
</dbReference>
<protein>
    <submittedName>
        <fullName evidence="2">ATP-dependent helicase</fullName>
    </submittedName>
</protein>
<evidence type="ECO:0000313" key="2">
    <source>
        <dbReference type="EMBL" id="BAV39279.1"/>
    </source>
</evidence>
<keyword evidence="2" id="KW-0547">Nucleotide-binding</keyword>
<dbReference type="SUPFAM" id="SSF52540">
    <property type="entry name" value="P-loop containing nucleoside triphosphate hydrolases"/>
    <property type="match status" value="1"/>
</dbReference>
<dbReference type="Pfam" id="PF13307">
    <property type="entry name" value="Helicase_C_2"/>
    <property type="match status" value="1"/>
</dbReference>
<keyword evidence="3" id="KW-1185">Reference proteome</keyword>
<dbReference type="Pfam" id="PF04851">
    <property type="entry name" value="ResIII"/>
    <property type="match status" value="1"/>
</dbReference>
<name>A0A1B4XWV3_9CAUD</name>
<dbReference type="GO" id="GO:0003677">
    <property type="term" value="F:DNA binding"/>
    <property type="evidence" value="ECO:0007669"/>
    <property type="project" value="InterPro"/>
</dbReference>
<gene>
    <name evidence="2" type="ORF">BPT24_153</name>
</gene>
<dbReference type="GO" id="GO:0003678">
    <property type="term" value="F:DNA helicase activity"/>
    <property type="evidence" value="ECO:0007669"/>
    <property type="project" value="TreeGrafter"/>
</dbReference>
<keyword evidence="2" id="KW-0067">ATP-binding</keyword>
<dbReference type="SMART" id="SM00491">
    <property type="entry name" value="HELICc2"/>
    <property type="match status" value="1"/>
</dbReference>
<dbReference type="InterPro" id="IPR027417">
    <property type="entry name" value="P-loop_NTPase"/>
</dbReference>
<proteinExistence type="predicted"/>